<gene>
    <name evidence="9" type="ORF">IDH44_20535</name>
</gene>
<dbReference type="PANTHER" id="PTHR34975:SF2">
    <property type="entry name" value="SPORE GERMINATION PROTEIN A2"/>
    <property type="match status" value="1"/>
</dbReference>
<evidence type="ECO:0000256" key="8">
    <source>
        <dbReference type="SAM" id="Phobius"/>
    </source>
</evidence>
<feature type="transmembrane region" description="Helical" evidence="8">
    <location>
        <begin position="220"/>
        <end position="242"/>
    </location>
</feature>
<feature type="transmembrane region" description="Helical" evidence="8">
    <location>
        <begin position="82"/>
        <end position="108"/>
    </location>
</feature>
<reference evidence="9" key="1">
    <citation type="submission" date="2020-09" db="EMBL/GenBank/DDBJ databases">
        <title>A novel bacterium of genus Paenibacillus, isolated from South China Sea.</title>
        <authorList>
            <person name="Huang H."/>
            <person name="Mo K."/>
            <person name="Hu Y."/>
        </authorList>
    </citation>
    <scope>NUCLEOTIDE SEQUENCE</scope>
    <source>
        <strain evidence="9">IB182496</strain>
    </source>
</reference>
<proteinExistence type="inferred from homology"/>
<feature type="transmembrane region" description="Helical" evidence="8">
    <location>
        <begin position="187"/>
        <end position="208"/>
    </location>
</feature>
<evidence type="ECO:0000313" key="10">
    <source>
        <dbReference type="Proteomes" id="UP000621560"/>
    </source>
</evidence>
<dbReference type="AlphaFoldDB" id="A0A927BY69"/>
<name>A0A927BY69_9BACL</name>
<keyword evidence="10" id="KW-1185">Reference proteome</keyword>
<dbReference type="PANTHER" id="PTHR34975">
    <property type="entry name" value="SPORE GERMINATION PROTEIN A2"/>
    <property type="match status" value="1"/>
</dbReference>
<comment type="similarity">
    <text evidence="2">Belongs to the amino acid-polyamine-organocation (APC) superfamily. Spore germination protein (SGP) (TC 2.A.3.9) family.</text>
</comment>
<evidence type="ECO:0000256" key="3">
    <source>
        <dbReference type="ARBA" id="ARBA00022448"/>
    </source>
</evidence>
<feature type="transmembrane region" description="Helical" evidence="8">
    <location>
        <begin position="145"/>
        <end position="167"/>
    </location>
</feature>
<keyword evidence="4" id="KW-0309">Germination</keyword>
<dbReference type="GO" id="GO:0009847">
    <property type="term" value="P:spore germination"/>
    <property type="evidence" value="ECO:0007669"/>
    <property type="project" value="InterPro"/>
</dbReference>
<keyword evidence="5 8" id="KW-0812">Transmembrane</keyword>
<dbReference type="GO" id="GO:0016020">
    <property type="term" value="C:membrane"/>
    <property type="evidence" value="ECO:0007669"/>
    <property type="project" value="UniProtKB-SubCell"/>
</dbReference>
<keyword evidence="6 8" id="KW-1133">Transmembrane helix</keyword>
<feature type="transmembrane region" description="Helical" evidence="8">
    <location>
        <begin position="38"/>
        <end position="61"/>
    </location>
</feature>
<keyword evidence="3" id="KW-0813">Transport</keyword>
<comment type="subcellular location">
    <subcellularLocation>
        <location evidence="1">Membrane</location>
        <topology evidence="1">Multi-pass membrane protein</topology>
    </subcellularLocation>
</comment>
<feature type="transmembrane region" description="Helical" evidence="8">
    <location>
        <begin position="271"/>
        <end position="295"/>
    </location>
</feature>
<feature type="transmembrane region" description="Helical" evidence="8">
    <location>
        <begin position="307"/>
        <end position="326"/>
    </location>
</feature>
<feature type="transmembrane region" description="Helical" evidence="8">
    <location>
        <begin position="12"/>
        <end position="32"/>
    </location>
</feature>
<dbReference type="InterPro" id="IPR004761">
    <property type="entry name" value="Spore_GerAB"/>
</dbReference>
<evidence type="ECO:0000256" key="2">
    <source>
        <dbReference type="ARBA" id="ARBA00007998"/>
    </source>
</evidence>
<comment type="caution">
    <text evidence="9">The sequence shown here is derived from an EMBL/GenBank/DDBJ whole genome shotgun (WGS) entry which is preliminary data.</text>
</comment>
<evidence type="ECO:0000256" key="5">
    <source>
        <dbReference type="ARBA" id="ARBA00022692"/>
    </source>
</evidence>
<dbReference type="Proteomes" id="UP000621560">
    <property type="component" value="Unassembled WGS sequence"/>
</dbReference>
<feature type="transmembrane region" description="Helical" evidence="8">
    <location>
        <begin position="338"/>
        <end position="359"/>
    </location>
</feature>
<accession>A0A927BY69</accession>
<feature type="transmembrane region" description="Helical" evidence="8">
    <location>
        <begin position="120"/>
        <end position="138"/>
    </location>
</feature>
<evidence type="ECO:0000256" key="4">
    <source>
        <dbReference type="ARBA" id="ARBA00022544"/>
    </source>
</evidence>
<evidence type="ECO:0000256" key="6">
    <source>
        <dbReference type="ARBA" id="ARBA00022989"/>
    </source>
</evidence>
<evidence type="ECO:0000313" key="9">
    <source>
        <dbReference type="EMBL" id="MBD2847584.1"/>
    </source>
</evidence>
<sequence length="366" mass="39960">MKQTESVGSLQMAVLFLFFLTGSSIVIIPSPLTSVAGSGAWLSLLLALLLGMAMLAVLLYVHRAGGGRPFIAYTRSALGGPLTWFVMAPFALLLFWNVAGIVIEIGFFFKSTMLKETPTYAVNGMLFLIIALTVRAGLETMARMAALLLLLMFGFVALILVLVSGLYRIEFLLPILPEGIKPILHGAYIAYGFPYAELFIFAVLLPHVRAREAGRISRHLYIALAVNGLTFVCAILGSLMVLGPLTGELKYSLYQLARLIYIREIVERIELVIGFSLIVGFYFKTAIALLILIKLLAALLRLQDEQLLTFPVALICFLLSLTTYTTESATEQIVNVTWPLLTTLAYAAPVVLLAVVLGFKAMADTS</sequence>
<evidence type="ECO:0000256" key="1">
    <source>
        <dbReference type="ARBA" id="ARBA00004141"/>
    </source>
</evidence>
<protein>
    <submittedName>
        <fullName evidence="9">GerAB/ArcD/ProY family transporter</fullName>
    </submittedName>
</protein>
<organism evidence="9 10">
    <name type="scientific">Paenibacillus sabuli</name>
    <dbReference type="NCBI Taxonomy" id="2772509"/>
    <lineage>
        <taxon>Bacteria</taxon>
        <taxon>Bacillati</taxon>
        <taxon>Bacillota</taxon>
        <taxon>Bacilli</taxon>
        <taxon>Bacillales</taxon>
        <taxon>Paenibacillaceae</taxon>
        <taxon>Paenibacillus</taxon>
    </lineage>
</organism>
<dbReference type="EMBL" id="JACXIZ010000041">
    <property type="protein sequence ID" value="MBD2847584.1"/>
    <property type="molecule type" value="Genomic_DNA"/>
</dbReference>
<keyword evidence="7 8" id="KW-0472">Membrane</keyword>
<evidence type="ECO:0000256" key="7">
    <source>
        <dbReference type="ARBA" id="ARBA00023136"/>
    </source>
</evidence>
<dbReference type="Pfam" id="PF03845">
    <property type="entry name" value="Spore_permease"/>
    <property type="match status" value="1"/>
</dbReference>
<dbReference type="RefSeq" id="WP_190920692.1">
    <property type="nucleotide sequence ID" value="NZ_JACXIZ010000041.1"/>
</dbReference>